<name>A0ABU9GTC0_9GAMM</name>
<sequence length="132" mass="14852">MEKMIIKSFMNTDFARINEEMPVVTAAIELIKKEAIGGPVTDADNKLTGWISGQECLHVTTQFAYHNQRIGLVKDNMRVDVLSVNADDTVFSLAEKMLGAQPKSYPVIDENNKVVGVITRRRILKALLDHYF</sequence>
<dbReference type="SMART" id="SM00116">
    <property type="entry name" value="CBS"/>
    <property type="match status" value="1"/>
</dbReference>
<evidence type="ECO:0000313" key="5">
    <source>
        <dbReference type="Proteomes" id="UP001369082"/>
    </source>
</evidence>
<dbReference type="RefSeq" id="WP_341598706.1">
    <property type="nucleotide sequence ID" value="NZ_JBAKAZ010000066.1"/>
</dbReference>
<dbReference type="InterPro" id="IPR046342">
    <property type="entry name" value="CBS_dom_sf"/>
</dbReference>
<dbReference type="PANTHER" id="PTHR43080:SF2">
    <property type="entry name" value="CBS DOMAIN-CONTAINING PROTEIN"/>
    <property type="match status" value="1"/>
</dbReference>
<dbReference type="Gene3D" id="3.10.580.10">
    <property type="entry name" value="CBS-domain"/>
    <property type="match status" value="1"/>
</dbReference>
<dbReference type="PANTHER" id="PTHR43080">
    <property type="entry name" value="CBS DOMAIN-CONTAINING PROTEIN CBSX3, MITOCHONDRIAL"/>
    <property type="match status" value="1"/>
</dbReference>
<protein>
    <submittedName>
        <fullName evidence="4">CBS domain-containing protein</fullName>
    </submittedName>
</protein>
<dbReference type="EMBL" id="JBAKAZ010000066">
    <property type="protein sequence ID" value="MEL0630580.1"/>
    <property type="molecule type" value="Genomic_DNA"/>
</dbReference>
<evidence type="ECO:0000313" key="4">
    <source>
        <dbReference type="EMBL" id="MEL0630580.1"/>
    </source>
</evidence>
<evidence type="ECO:0000256" key="1">
    <source>
        <dbReference type="ARBA" id="ARBA00023122"/>
    </source>
</evidence>
<dbReference type="Proteomes" id="UP001369082">
    <property type="component" value="Unassembled WGS sequence"/>
</dbReference>
<dbReference type="PROSITE" id="PS51371">
    <property type="entry name" value="CBS"/>
    <property type="match status" value="1"/>
</dbReference>
<proteinExistence type="predicted"/>
<dbReference type="InterPro" id="IPR000644">
    <property type="entry name" value="CBS_dom"/>
</dbReference>
<feature type="domain" description="CBS" evidence="3">
    <location>
        <begin position="77"/>
        <end position="132"/>
    </location>
</feature>
<organism evidence="4 5">
    <name type="scientific">Psychromonas aquatilis</name>
    <dbReference type="NCBI Taxonomy" id="2005072"/>
    <lineage>
        <taxon>Bacteria</taxon>
        <taxon>Pseudomonadati</taxon>
        <taxon>Pseudomonadota</taxon>
        <taxon>Gammaproteobacteria</taxon>
        <taxon>Alteromonadales</taxon>
        <taxon>Psychromonadaceae</taxon>
        <taxon>Psychromonas</taxon>
    </lineage>
</organism>
<dbReference type="SUPFAM" id="SSF54631">
    <property type="entry name" value="CBS-domain pair"/>
    <property type="match status" value="1"/>
</dbReference>
<dbReference type="InterPro" id="IPR051257">
    <property type="entry name" value="Diverse_CBS-Domain"/>
</dbReference>
<accession>A0ABU9GTC0</accession>
<keyword evidence="5" id="KW-1185">Reference proteome</keyword>
<evidence type="ECO:0000256" key="2">
    <source>
        <dbReference type="PROSITE-ProRule" id="PRU00703"/>
    </source>
</evidence>
<evidence type="ECO:0000259" key="3">
    <source>
        <dbReference type="PROSITE" id="PS51371"/>
    </source>
</evidence>
<dbReference type="Pfam" id="PF00571">
    <property type="entry name" value="CBS"/>
    <property type="match status" value="2"/>
</dbReference>
<reference evidence="4 5" key="1">
    <citation type="submission" date="2024-02" db="EMBL/GenBank/DDBJ databases">
        <title>Bacteria isolated from the canopy kelp, Nereocystis luetkeana.</title>
        <authorList>
            <person name="Pfister C.A."/>
            <person name="Younker I.T."/>
            <person name="Light S.H."/>
        </authorList>
    </citation>
    <scope>NUCLEOTIDE SEQUENCE [LARGE SCALE GENOMIC DNA]</scope>
    <source>
        <strain evidence="4 5">TI.1.05</strain>
    </source>
</reference>
<comment type="caution">
    <text evidence="4">The sequence shown here is derived from an EMBL/GenBank/DDBJ whole genome shotgun (WGS) entry which is preliminary data.</text>
</comment>
<gene>
    <name evidence="4" type="ORF">V6256_13270</name>
</gene>
<keyword evidence="1 2" id="KW-0129">CBS domain</keyword>